<gene>
    <name evidence="1" type="ORF">BWZ43_08175</name>
</gene>
<accession>A0A8E2I9M2</accession>
<dbReference type="Proteomes" id="UP000189761">
    <property type="component" value="Unassembled WGS sequence"/>
</dbReference>
<proteinExistence type="predicted"/>
<comment type="caution">
    <text evidence="1">The sequence shown here is derived from an EMBL/GenBank/DDBJ whole genome shotgun (WGS) entry which is preliminary data.</text>
</comment>
<organism evidence="1 2">
    <name type="scientific">Heyndrickxia oleronia</name>
    <dbReference type="NCBI Taxonomy" id="38875"/>
    <lineage>
        <taxon>Bacteria</taxon>
        <taxon>Bacillati</taxon>
        <taxon>Bacillota</taxon>
        <taxon>Bacilli</taxon>
        <taxon>Bacillales</taxon>
        <taxon>Bacillaceae</taxon>
        <taxon>Heyndrickxia</taxon>
    </lineage>
</organism>
<keyword evidence="2" id="KW-1185">Reference proteome</keyword>
<evidence type="ECO:0000313" key="2">
    <source>
        <dbReference type="Proteomes" id="UP000189761"/>
    </source>
</evidence>
<sequence>MNFFLRFLILHIHKSLQLTKRFLKFHIKINTKNKGCNFHKIRLSFLMKGIEQIALFKKKQPKMKGCNKWSK</sequence>
<evidence type="ECO:0000313" key="1">
    <source>
        <dbReference type="EMBL" id="OOP68862.1"/>
    </source>
</evidence>
<reference evidence="1 2" key="1">
    <citation type="submission" date="2017-01" db="EMBL/GenBank/DDBJ databases">
        <title>Draft genome sequence of Bacillus oleronius.</title>
        <authorList>
            <person name="Allam M."/>
        </authorList>
    </citation>
    <scope>NUCLEOTIDE SEQUENCE [LARGE SCALE GENOMIC DNA]</scope>
    <source>
        <strain evidence="1 2">DSM 9356</strain>
    </source>
</reference>
<dbReference type="EMBL" id="MTLA01000076">
    <property type="protein sequence ID" value="OOP68862.1"/>
    <property type="molecule type" value="Genomic_DNA"/>
</dbReference>
<name>A0A8E2I9M2_9BACI</name>
<protein>
    <submittedName>
        <fullName evidence="1">Uncharacterized protein</fullName>
    </submittedName>
</protein>
<dbReference type="AlphaFoldDB" id="A0A8E2I9M2"/>